<protein>
    <submittedName>
        <fullName evidence="2">Uncharacterized protein</fullName>
    </submittedName>
</protein>
<dbReference type="Proteomes" id="UP000266861">
    <property type="component" value="Unassembled WGS sequence"/>
</dbReference>
<dbReference type="STRING" id="1348612.A0A397JB25"/>
<dbReference type="OrthoDB" id="642895at2759"/>
<sequence length="87" mass="10815">MLERRALIEKMVEFEKRHFFQSSFRLLEEKWRKSCWPNLVKTEDKLINTCPANFLAFILSFLKNLILFYYYFFKHSNKHFLNIFQNI</sequence>
<accession>A0A397JB25</accession>
<reference evidence="2 3" key="1">
    <citation type="submission" date="2018-08" db="EMBL/GenBank/DDBJ databases">
        <title>Genome and evolution of the arbuscular mycorrhizal fungus Diversispora epigaea (formerly Glomus versiforme) and its bacterial endosymbionts.</title>
        <authorList>
            <person name="Sun X."/>
            <person name="Fei Z."/>
            <person name="Harrison M."/>
        </authorList>
    </citation>
    <scope>NUCLEOTIDE SEQUENCE [LARGE SCALE GENOMIC DNA]</scope>
    <source>
        <strain evidence="2 3">IT104</strain>
    </source>
</reference>
<keyword evidence="3" id="KW-1185">Reference proteome</keyword>
<feature type="transmembrane region" description="Helical" evidence="1">
    <location>
        <begin position="54"/>
        <end position="73"/>
    </location>
</feature>
<dbReference type="EMBL" id="PQFF01000080">
    <property type="protein sequence ID" value="RHZ84292.1"/>
    <property type="molecule type" value="Genomic_DNA"/>
</dbReference>
<organism evidence="2 3">
    <name type="scientific">Diversispora epigaea</name>
    <dbReference type="NCBI Taxonomy" id="1348612"/>
    <lineage>
        <taxon>Eukaryota</taxon>
        <taxon>Fungi</taxon>
        <taxon>Fungi incertae sedis</taxon>
        <taxon>Mucoromycota</taxon>
        <taxon>Glomeromycotina</taxon>
        <taxon>Glomeromycetes</taxon>
        <taxon>Diversisporales</taxon>
        <taxon>Diversisporaceae</taxon>
        <taxon>Diversispora</taxon>
    </lineage>
</organism>
<dbReference type="AlphaFoldDB" id="A0A397JB25"/>
<evidence type="ECO:0000313" key="2">
    <source>
        <dbReference type="EMBL" id="RHZ84292.1"/>
    </source>
</evidence>
<proteinExistence type="predicted"/>
<keyword evidence="1" id="KW-0812">Transmembrane</keyword>
<keyword evidence="1" id="KW-1133">Transmembrane helix</keyword>
<name>A0A397JB25_9GLOM</name>
<evidence type="ECO:0000313" key="3">
    <source>
        <dbReference type="Proteomes" id="UP000266861"/>
    </source>
</evidence>
<evidence type="ECO:0000256" key="1">
    <source>
        <dbReference type="SAM" id="Phobius"/>
    </source>
</evidence>
<keyword evidence="1" id="KW-0472">Membrane</keyword>
<gene>
    <name evidence="2" type="ORF">Glove_84g21</name>
</gene>
<comment type="caution">
    <text evidence="2">The sequence shown here is derived from an EMBL/GenBank/DDBJ whole genome shotgun (WGS) entry which is preliminary data.</text>
</comment>